<evidence type="ECO:0000313" key="1">
    <source>
        <dbReference type="EMBL" id="ALO48928.1"/>
    </source>
</evidence>
<keyword evidence="2" id="KW-1185">Reference proteome</keyword>
<accession>A0A0S2KKW5</accession>
<dbReference type="SUPFAM" id="SSF102114">
    <property type="entry name" value="Radical SAM enzymes"/>
    <property type="match status" value="1"/>
</dbReference>
<dbReference type="InterPro" id="IPR026418">
    <property type="entry name" value="Pseudo_rSAM"/>
</dbReference>
<dbReference type="KEGG" id="peo:AS203_07425"/>
<dbReference type="STRING" id="76123.AS203_07425"/>
<dbReference type="InterPro" id="IPR058240">
    <property type="entry name" value="rSAM_sf"/>
</dbReference>
<name>A0A0S2KKW5_9BACT</name>
<evidence type="ECO:0008006" key="3">
    <source>
        <dbReference type="Google" id="ProtNLM"/>
    </source>
</evidence>
<dbReference type="NCBIfam" id="TIGR04150">
    <property type="entry name" value="pseudo_rSAM_GG"/>
    <property type="match status" value="1"/>
</dbReference>
<proteinExistence type="predicted"/>
<reference evidence="2" key="1">
    <citation type="submission" date="2015-11" db="EMBL/GenBank/DDBJ databases">
        <authorList>
            <person name="Holder M.E."/>
            <person name="Ajami N.J."/>
            <person name="Petrosino J.F."/>
        </authorList>
    </citation>
    <scope>NUCLEOTIDE SEQUENCE [LARGE SCALE GENOMIC DNA]</scope>
    <source>
        <strain evidence="2">F0113</strain>
    </source>
</reference>
<organism evidence="1 2">
    <name type="scientific">Hoylesella enoeca</name>
    <dbReference type="NCBI Taxonomy" id="76123"/>
    <lineage>
        <taxon>Bacteria</taxon>
        <taxon>Pseudomonadati</taxon>
        <taxon>Bacteroidota</taxon>
        <taxon>Bacteroidia</taxon>
        <taxon>Bacteroidales</taxon>
        <taxon>Prevotellaceae</taxon>
        <taxon>Hoylesella</taxon>
    </lineage>
</organism>
<dbReference type="AlphaFoldDB" id="A0A0S2KKW5"/>
<dbReference type="EMBL" id="CP013195">
    <property type="protein sequence ID" value="ALO48928.1"/>
    <property type="molecule type" value="Genomic_DNA"/>
</dbReference>
<protein>
    <recommendedName>
        <fullName evidence="3">TIGR04150 pseudo-rSAM protein</fullName>
    </recommendedName>
</protein>
<evidence type="ECO:0000313" key="2">
    <source>
        <dbReference type="Proteomes" id="UP000056252"/>
    </source>
</evidence>
<sequence length="418" mass="48389">MTNQIDFSKPYWFYLSPDVYVAEVFEEAKLLLYHTCTGGKLEVEHQSCILLIREVYKPGNLGVIKLPILKSDNTELIAFIKTIVKLEMGRVIAIDDEKQKPINLLPILSLSKDVDKLKNKNDFSLIIPDLISYLSELNIYINGKCTHECSACSKYYKQVKSCFKSHMDNELHPSVLQKALNQLTFSRVKRINILGGNIFKYTYWDNLTLLMNEFEFDFHLWVNCLNFPSQGTRFLPNNIVYEILVTFPIQISSLHTVFREYGTRSKFHFLIENEEQYGIAVNLIERIGIKEFSVTPIYTGNNIDFFSENVFLEKEDIFSSVISMREIFRNQKLNANNFGSLTILSNGSIKANINTKTIGNIYQDTILELIYNEMVDNSAWRVIRDNDICKSCLYQFLCPPPSNYEMVIGKPNLCHIKF</sequence>
<dbReference type="RefSeq" id="WP_025066209.1">
    <property type="nucleotide sequence ID" value="NZ_CP013195.1"/>
</dbReference>
<dbReference type="Proteomes" id="UP000056252">
    <property type="component" value="Chromosome"/>
</dbReference>
<dbReference type="OrthoDB" id="1044640at2"/>
<gene>
    <name evidence="1" type="ORF">AS203_07425</name>
</gene>